<proteinExistence type="predicted"/>
<evidence type="ECO:0000313" key="3">
    <source>
        <dbReference type="Proteomes" id="UP001593940"/>
    </source>
</evidence>
<keyword evidence="3" id="KW-1185">Reference proteome</keyword>
<evidence type="ECO:0000259" key="1">
    <source>
        <dbReference type="Pfam" id="PF01370"/>
    </source>
</evidence>
<name>A0ABV6YBF2_9HYPH</name>
<accession>A0ABV6YBF2</accession>
<dbReference type="InterPro" id="IPR001509">
    <property type="entry name" value="Epimerase_deHydtase"/>
</dbReference>
<dbReference type="Proteomes" id="UP001593940">
    <property type="component" value="Unassembled WGS sequence"/>
</dbReference>
<comment type="caution">
    <text evidence="2">The sequence shown here is derived from an EMBL/GenBank/DDBJ whole genome shotgun (WGS) entry which is preliminary data.</text>
</comment>
<dbReference type="RefSeq" id="WP_377030307.1">
    <property type="nucleotide sequence ID" value="NZ_JBHOMY010000048.1"/>
</dbReference>
<dbReference type="Pfam" id="PF01370">
    <property type="entry name" value="Epimerase"/>
    <property type="match status" value="1"/>
</dbReference>
<protein>
    <submittedName>
        <fullName evidence="2">NAD-dependent epimerase/dehydratase family protein</fullName>
    </submittedName>
</protein>
<reference evidence="2 3" key="1">
    <citation type="submission" date="2024-09" db="EMBL/GenBank/DDBJ databases">
        <title>Nodulacao em especies de Leguminosae Basais da Amazonia e Caracterizacao dos Rizobios e Bacterias Associadas aos Nodulos.</title>
        <authorList>
            <person name="Jambeiro I.C.A."/>
            <person name="Lopes I.S."/>
            <person name="Aguiar E.R.G.R."/>
            <person name="Santos A.F.J."/>
            <person name="Dos Santos J.M.F."/>
            <person name="Gross E."/>
        </authorList>
    </citation>
    <scope>NUCLEOTIDE SEQUENCE [LARGE SCALE GENOMIC DNA]</scope>
    <source>
        <strain evidence="2 3">BRUESC1165</strain>
    </source>
</reference>
<dbReference type="Gene3D" id="3.40.50.720">
    <property type="entry name" value="NAD(P)-binding Rossmann-like Domain"/>
    <property type="match status" value="1"/>
</dbReference>
<dbReference type="SUPFAM" id="SSF51735">
    <property type="entry name" value="NAD(P)-binding Rossmann-fold domains"/>
    <property type="match status" value="1"/>
</dbReference>
<gene>
    <name evidence="2" type="ORF">ACETIH_16885</name>
</gene>
<dbReference type="EMBL" id="JBHOMY010000048">
    <property type="protein sequence ID" value="MFC1458342.1"/>
    <property type="molecule type" value="Genomic_DNA"/>
</dbReference>
<feature type="domain" description="NAD-dependent epimerase/dehydratase" evidence="1">
    <location>
        <begin position="39"/>
        <end position="143"/>
    </location>
</feature>
<sequence>MTRRALIGHTGFVGSNLCAAGGYTDSYNSSNFMEMAGQSFDEIVCSGIAAVKWFANKEPEQDWAHIQGLLDVLARARTRRFILISTIDVYPDPSQPFDEDAVIEGLPNHAYGRHRLAVETWVRERFPDHLIVRLPALFGPGLKKNALYDLLNNNGVDKINPASTFQWYPVFRLSSDIARASSADLRLVNLFTEPLVTGDIVDALFPNAVVAPSTQPAPAYNLNTKHGALFGGRNGYVMDASQVMTALRTYVSTVRRTGISENQWSL</sequence>
<dbReference type="InterPro" id="IPR036291">
    <property type="entry name" value="NAD(P)-bd_dom_sf"/>
</dbReference>
<evidence type="ECO:0000313" key="2">
    <source>
        <dbReference type="EMBL" id="MFC1458342.1"/>
    </source>
</evidence>
<organism evidence="2 3">
    <name type="scientific">Microvirga arabica</name>
    <dbReference type="NCBI Taxonomy" id="1128671"/>
    <lineage>
        <taxon>Bacteria</taxon>
        <taxon>Pseudomonadati</taxon>
        <taxon>Pseudomonadota</taxon>
        <taxon>Alphaproteobacteria</taxon>
        <taxon>Hyphomicrobiales</taxon>
        <taxon>Methylobacteriaceae</taxon>
        <taxon>Microvirga</taxon>
    </lineage>
</organism>